<dbReference type="GO" id="GO:0016020">
    <property type="term" value="C:membrane"/>
    <property type="evidence" value="ECO:0007669"/>
    <property type="project" value="InterPro"/>
</dbReference>
<evidence type="ECO:0000256" key="2">
    <source>
        <dbReference type="RuleBase" id="RU003750"/>
    </source>
</evidence>
<comment type="similarity">
    <text evidence="2">Belongs to the CDP-alcohol phosphatidyltransferase class-I family.</text>
</comment>
<dbReference type="AlphaFoldDB" id="A0A4Q7LYG9"/>
<protein>
    <submittedName>
        <fullName evidence="3">CDP-alcohol phosphatidyltransferase-like enzyme</fullName>
    </submittedName>
</protein>
<accession>A0A4Q7LYG9</accession>
<proteinExistence type="inferred from homology"/>
<gene>
    <name evidence="3" type="ORF">EV141_0964</name>
</gene>
<sequence>MTRRARVLAGRDSRAATNELLAGLQRGGFAPRALGGFIADATLRSWREARKRPRAVVEATAVHVAVGALAGRRGLPWIVTSWLMAVTHFGMLEGRRDLGAANVLTVARGALPAAGHRLGSPATVALALATDFADGKLARGTASVTRFGAQGDFLADTALWTWFVLRHERSAAWRVATFAAWAAPVLGVTAVSFARGGMVDLPRSRWFRPAAAVEVLIGGRVLWRWWASRRVSGHLIRRA</sequence>
<dbReference type="InterPro" id="IPR000462">
    <property type="entry name" value="CDP-OH_P_trans"/>
</dbReference>
<keyword evidence="4" id="KW-1185">Reference proteome</keyword>
<dbReference type="RefSeq" id="WP_157985507.1">
    <property type="nucleotide sequence ID" value="NZ_SGWW01000001.1"/>
</dbReference>
<name>A0A4Q7LYG9_9MICO</name>
<dbReference type="Gene3D" id="1.20.120.1760">
    <property type="match status" value="1"/>
</dbReference>
<evidence type="ECO:0000313" key="4">
    <source>
        <dbReference type="Proteomes" id="UP000293519"/>
    </source>
</evidence>
<dbReference type="GO" id="GO:0008654">
    <property type="term" value="P:phospholipid biosynthetic process"/>
    <property type="evidence" value="ECO:0007669"/>
    <property type="project" value="InterPro"/>
</dbReference>
<organism evidence="3 4">
    <name type="scientific">Microcella putealis</name>
    <dbReference type="NCBI Taxonomy" id="337005"/>
    <lineage>
        <taxon>Bacteria</taxon>
        <taxon>Bacillati</taxon>
        <taxon>Actinomycetota</taxon>
        <taxon>Actinomycetes</taxon>
        <taxon>Micrococcales</taxon>
        <taxon>Microbacteriaceae</taxon>
        <taxon>Microcella</taxon>
    </lineage>
</organism>
<dbReference type="Pfam" id="PF01066">
    <property type="entry name" value="CDP-OH_P_transf"/>
    <property type="match status" value="1"/>
</dbReference>
<dbReference type="EMBL" id="SGWW01000001">
    <property type="protein sequence ID" value="RZS59731.1"/>
    <property type="molecule type" value="Genomic_DNA"/>
</dbReference>
<reference evidence="3 4" key="1">
    <citation type="journal article" date="2015" name="Stand. Genomic Sci.">
        <title>Genomic Encyclopedia of Bacterial and Archaeal Type Strains, Phase III: the genomes of soil and plant-associated and newly described type strains.</title>
        <authorList>
            <person name="Whitman W.B."/>
            <person name="Woyke T."/>
            <person name="Klenk H.P."/>
            <person name="Zhou Y."/>
            <person name="Lilburn T.G."/>
            <person name="Beck B.J."/>
            <person name="De Vos P."/>
            <person name="Vandamme P."/>
            <person name="Eisen J.A."/>
            <person name="Garrity G."/>
            <person name="Hugenholtz P."/>
            <person name="Kyrpides N.C."/>
        </authorList>
    </citation>
    <scope>NUCLEOTIDE SEQUENCE [LARGE SCALE GENOMIC DNA]</scope>
    <source>
        <strain evidence="3 4">CV2</strain>
    </source>
</reference>
<comment type="caution">
    <text evidence="3">The sequence shown here is derived from an EMBL/GenBank/DDBJ whole genome shotgun (WGS) entry which is preliminary data.</text>
</comment>
<keyword evidence="1 2" id="KW-0808">Transferase</keyword>
<evidence type="ECO:0000256" key="1">
    <source>
        <dbReference type="ARBA" id="ARBA00022679"/>
    </source>
</evidence>
<dbReference type="InterPro" id="IPR043130">
    <property type="entry name" value="CDP-OH_PTrfase_TM_dom"/>
</dbReference>
<dbReference type="PROSITE" id="PS00379">
    <property type="entry name" value="CDP_ALCOHOL_P_TRANSF"/>
    <property type="match status" value="1"/>
</dbReference>
<dbReference type="InterPro" id="IPR048254">
    <property type="entry name" value="CDP_ALCOHOL_P_TRANSF_CS"/>
</dbReference>
<dbReference type="OrthoDB" id="4188393at2"/>
<evidence type="ECO:0000313" key="3">
    <source>
        <dbReference type="EMBL" id="RZS59731.1"/>
    </source>
</evidence>
<dbReference type="GO" id="GO:0016780">
    <property type="term" value="F:phosphotransferase activity, for other substituted phosphate groups"/>
    <property type="evidence" value="ECO:0007669"/>
    <property type="project" value="InterPro"/>
</dbReference>
<dbReference type="Proteomes" id="UP000293519">
    <property type="component" value="Unassembled WGS sequence"/>
</dbReference>